<keyword evidence="7" id="KW-1015">Disulfide bond</keyword>
<protein>
    <recommendedName>
        <fullName evidence="8">Carboxylic ester hydrolase</fullName>
        <ecNumber evidence="8">3.1.1.-</ecNumber>
    </recommendedName>
</protein>
<evidence type="ECO:0000256" key="1">
    <source>
        <dbReference type="ARBA" id="ARBA00006249"/>
    </source>
</evidence>
<dbReference type="InterPro" id="IPR011118">
    <property type="entry name" value="Tannase/feruloyl_esterase"/>
</dbReference>
<feature type="signal peptide" evidence="8">
    <location>
        <begin position="1"/>
        <end position="19"/>
    </location>
</feature>
<dbReference type="EMBL" id="JBFCZG010000001">
    <property type="protein sequence ID" value="KAL3427786.1"/>
    <property type="molecule type" value="Genomic_DNA"/>
</dbReference>
<keyword evidence="10" id="KW-1185">Reference proteome</keyword>
<evidence type="ECO:0000256" key="8">
    <source>
        <dbReference type="RuleBase" id="RU361238"/>
    </source>
</evidence>
<proteinExistence type="inferred from homology"/>
<evidence type="ECO:0000256" key="4">
    <source>
        <dbReference type="ARBA" id="ARBA00022729"/>
    </source>
</evidence>
<gene>
    <name evidence="9" type="ORF">PVAG01_01295</name>
</gene>
<dbReference type="InterPro" id="IPR029058">
    <property type="entry name" value="AB_hydrolase_fold"/>
</dbReference>
<dbReference type="Proteomes" id="UP001629113">
    <property type="component" value="Unassembled WGS sequence"/>
</dbReference>
<keyword evidence="2" id="KW-0719">Serine esterase</keyword>
<dbReference type="SUPFAM" id="SSF53474">
    <property type="entry name" value="alpha/beta-Hydrolases"/>
    <property type="match status" value="1"/>
</dbReference>
<evidence type="ECO:0000256" key="6">
    <source>
        <dbReference type="ARBA" id="ARBA00022837"/>
    </source>
</evidence>
<evidence type="ECO:0000256" key="5">
    <source>
        <dbReference type="ARBA" id="ARBA00022801"/>
    </source>
</evidence>
<keyword evidence="6" id="KW-0106">Calcium</keyword>
<organism evidence="9 10">
    <name type="scientific">Phlyctema vagabunda</name>
    <dbReference type="NCBI Taxonomy" id="108571"/>
    <lineage>
        <taxon>Eukaryota</taxon>
        <taxon>Fungi</taxon>
        <taxon>Dikarya</taxon>
        <taxon>Ascomycota</taxon>
        <taxon>Pezizomycotina</taxon>
        <taxon>Leotiomycetes</taxon>
        <taxon>Helotiales</taxon>
        <taxon>Dermateaceae</taxon>
        <taxon>Phlyctema</taxon>
    </lineage>
</organism>
<dbReference type="PANTHER" id="PTHR33938:SF16">
    <property type="entry name" value="CARBOXYLIC ESTER HYDROLASE"/>
    <property type="match status" value="1"/>
</dbReference>
<dbReference type="PANTHER" id="PTHR33938">
    <property type="entry name" value="FERULOYL ESTERASE B-RELATED"/>
    <property type="match status" value="1"/>
</dbReference>
<dbReference type="Pfam" id="PF07519">
    <property type="entry name" value="Tannase"/>
    <property type="match status" value="1"/>
</dbReference>
<keyword evidence="4 8" id="KW-0732">Signal</keyword>
<evidence type="ECO:0000256" key="7">
    <source>
        <dbReference type="ARBA" id="ARBA00023157"/>
    </source>
</evidence>
<accession>A0ABR4PWS0</accession>
<sequence length="588" mass="64142">MRPTWYALVFAASAAIGHAATLTDVCTTAYVQASLPADDVYQGITIDPTSVTASPVTNASSTGANFYPDATFDYCSVGFSYSHNGRNDNVNVAYWLPTPDKFQKRYLSTGGGGYAITSGVTSRSSLPGGIIYGASAGTTDGGFGSFNTQFDAVFLLANGTIDWQAVHMFGYEAHHELTTIGKVFTKNFFGMAEDEKLYAYYQGCSEGGREGWSQVQRFADEWDGAITGAPAMRFSFQQVQHLYSNVVEQTLGYYPPPCELQKIVNETIAACDPLDGKVDGVVARTDLCQLNFNINSTIGEPYYCAATAARPGFKSKRQMSSPATPEQNGTVTAEGVAVASEILKGLHDSEGRRVYLTYQPAASFADAATQYNAETGEWELSISGLGAEFPARFLQLQNTSTLATLDNVTYDTLKDWMLEGWQKYEDTLQTTWPDLTPFQAAGGKVLHFHGESDDSIPTASSVRYYESVRQVMYPGLSYNASVAALDPWYRLFLVPGAGHCAPSTAQPNGPFPQSNLATLIDWVERDIEPVTLNATVLAGPRKGEKGQICSWPLRPMWSLNGTLMQCEYDQASIDTWIYDFDAVKLPVY</sequence>
<comment type="similarity">
    <text evidence="1 8">Belongs to the tannase family.</text>
</comment>
<keyword evidence="3" id="KW-0479">Metal-binding</keyword>
<dbReference type="EC" id="3.1.1.-" evidence="8"/>
<evidence type="ECO:0000313" key="9">
    <source>
        <dbReference type="EMBL" id="KAL3427786.1"/>
    </source>
</evidence>
<evidence type="ECO:0000313" key="10">
    <source>
        <dbReference type="Proteomes" id="UP001629113"/>
    </source>
</evidence>
<comment type="caution">
    <text evidence="9">The sequence shown here is derived from an EMBL/GenBank/DDBJ whole genome shotgun (WGS) entry which is preliminary data.</text>
</comment>
<name>A0ABR4PWS0_9HELO</name>
<keyword evidence="5 8" id="KW-0378">Hydrolase</keyword>
<evidence type="ECO:0000256" key="3">
    <source>
        <dbReference type="ARBA" id="ARBA00022723"/>
    </source>
</evidence>
<reference evidence="9 10" key="1">
    <citation type="submission" date="2024-06" db="EMBL/GenBank/DDBJ databases">
        <title>Complete genome of Phlyctema vagabunda strain 19-DSS-EL-015.</title>
        <authorList>
            <person name="Fiorenzani C."/>
        </authorList>
    </citation>
    <scope>NUCLEOTIDE SEQUENCE [LARGE SCALE GENOMIC DNA]</scope>
    <source>
        <strain evidence="9 10">19-DSS-EL-015</strain>
    </source>
</reference>
<evidence type="ECO:0000256" key="2">
    <source>
        <dbReference type="ARBA" id="ARBA00022487"/>
    </source>
</evidence>
<feature type="chain" id="PRO_5045011345" description="Carboxylic ester hydrolase" evidence="8">
    <location>
        <begin position="20"/>
        <end position="588"/>
    </location>
</feature>